<feature type="domain" description="PRD" evidence="3">
    <location>
        <begin position="200"/>
        <end position="307"/>
    </location>
</feature>
<keyword evidence="2" id="KW-0812">Transmembrane</keyword>
<dbReference type="InterPro" id="IPR004341">
    <property type="entry name" value="CAT_RNA-bd_dom"/>
</dbReference>
<proteinExistence type="predicted"/>
<dbReference type="NCBIfam" id="NF046042">
    <property type="entry name" value="LicT"/>
    <property type="match status" value="1"/>
</dbReference>
<dbReference type="GO" id="GO:0006355">
    <property type="term" value="P:regulation of DNA-templated transcription"/>
    <property type="evidence" value="ECO:0007669"/>
    <property type="project" value="InterPro"/>
</dbReference>
<sequence length="308" mass="35597">MLLLSQAIPRSFLVIRSFLVFFILAGYNMRVEKIWNNNIVSALNELNEELILIGKGIGWNVKPGSEIEPGHVEKIFRPDKSVSAKKMDQILAEIPIDIIEVTYEIIDIAKEALNTDLCASVYLAIADHIHFAVIRYRQNLPIQNPLYWEVKRLYKKEYEIGCRALKLIQQKLNLSLPETEAASIAIHLANAQMNTDIEGIIHIAQIVQNCLNIVKKDFSIEYDEDSLDYQRFIRHLMFFAERILSNKTLNGDDFLYKIVVRKYQREAKTAKKIGKYIKQDFSYVLGNDEFAFLVVHIHRVLEANSKKI</sequence>
<dbReference type="InterPro" id="IPR036650">
    <property type="entry name" value="CAT_RNA-bd_dom_sf"/>
</dbReference>
<keyword evidence="1" id="KW-0677">Repeat</keyword>
<evidence type="ECO:0000313" key="4">
    <source>
        <dbReference type="EMBL" id="MSS36371.1"/>
    </source>
</evidence>
<dbReference type="SUPFAM" id="SSF50151">
    <property type="entry name" value="SacY-like RNA-binding domain"/>
    <property type="match status" value="1"/>
</dbReference>
<evidence type="ECO:0000256" key="2">
    <source>
        <dbReference type="SAM" id="Phobius"/>
    </source>
</evidence>
<name>A0A7X2TCX5_9CLOT</name>
<dbReference type="SUPFAM" id="SSF63520">
    <property type="entry name" value="PTS-regulatory domain, PRD"/>
    <property type="match status" value="2"/>
</dbReference>
<dbReference type="Pfam" id="PF00874">
    <property type="entry name" value="PRD"/>
    <property type="match status" value="2"/>
</dbReference>
<dbReference type="SMART" id="SM01061">
    <property type="entry name" value="CAT_RBD"/>
    <property type="match status" value="1"/>
</dbReference>
<feature type="transmembrane region" description="Helical" evidence="2">
    <location>
        <begin position="12"/>
        <end position="29"/>
    </location>
</feature>
<dbReference type="InterPro" id="IPR050661">
    <property type="entry name" value="BglG_antiterminators"/>
</dbReference>
<evidence type="ECO:0000256" key="1">
    <source>
        <dbReference type="ARBA" id="ARBA00022737"/>
    </source>
</evidence>
<dbReference type="PANTHER" id="PTHR30185">
    <property type="entry name" value="CRYPTIC BETA-GLUCOSIDE BGL OPERON ANTITERMINATOR"/>
    <property type="match status" value="1"/>
</dbReference>
<evidence type="ECO:0000313" key="5">
    <source>
        <dbReference type="Proteomes" id="UP000429958"/>
    </source>
</evidence>
<dbReference type="Proteomes" id="UP000429958">
    <property type="component" value="Unassembled WGS sequence"/>
</dbReference>
<dbReference type="PANTHER" id="PTHR30185:SF15">
    <property type="entry name" value="CRYPTIC BETA-GLUCOSIDE BGL OPERON ANTITERMINATOR"/>
    <property type="match status" value="1"/>
</dbReference>
<reference evidence="4 5" key="1">
    <citation type="submission" date="2019-08" db="EMBL/GenBank/DDBJ databases">
        <title>In-depth cultivation of the pig gut microbiome towards novel bacterial diversity and tailored functional studies.</title>
        <authorList>
            <person name="Wylensek D."/>
            <person name="Hitch T.C.A."/>
            <person name="Clavel T."/>
        </authorList>
    </citation>
    <scope>NUCLEOTIDE SEQUENCE [LARGE SCALE GENOMIC DNA]</scope>
    <source>
        <strain evidence="4 5">WCA-389-WT-23D1</strain>
    </source>
</reference>
<keyword evidence="5" id="KW-1185">Reference proteome</keyword>
<dbReference type="Pfam" id="PF03123">
    <property type="entry name" value="CAT_RBD"/>
    <property type="match status" value="1"/>
</dbReference>
<accession>A0A7X2TCX5</accession>
<organism evidence="4 5">
    <name type="scientific">Clostridium porci</name>
    <dbReference type="NCBI Taxonomy" id="2605778"/>
    <lineage>
        <taxon>Bacteria</taxon>
        <taxon>Bacillati</taxon>
        <taxon>Bacillota</taxon>
        <taxon>Clostridia</taxon>
        <taxon>Eubacteriales</taxon>
        <taxon>Clostridiaceae</taxon>
        <taxon>Clostridium</taxon>
    </lineage>
</organism>
<evidence type="ECO:0000259" key="3">
    <source>
        <dbReference type="PROSITE" id="PS51372"/>
    </source>
</evidence>
<protein>
    <submittedName>
        <fullName evidence="4">PRD domain-containing protein</fullName>
    </submittedName>
</protein>
<dbReference type="InterPro" id="IPR011608">
    <property type="entry name" value="PRD"/>
</dbReference>
<dbReference type="Gene3D" id="1.10.1790.10">
    <property type="entry name" value="PRD domain"/>
    <property type="match status" value="2"/>
</dbReference>
<comment type="caution">
    <text evidence="4">The sequence shown here is derived from an EMBL/GenBank/DDBJ whole genome shotgun (WGS) entry which is preliminary data.</text>
</comment>
<dbReference type="GO" id="GO:0003723">
    <property type="term" value="F:RNA binding"/>
    <property type="evidence" value="ECO:0007669"/>
    <property type="project" value="InterPro"/>
</dbReference>
<dbReference type="AlphaFoldDB" id="A0A7X2TCX5"/>
<keyword evidence="2" id="KW-1133">Transmembrane helix</keyword>
<dbReference type="Gene3D" id="2.30.24.10">
    <property type="entry name" value="CAT RNA-binding domain"/>
    <property type="match status" value="1"/>
</dbReference>
<keyword evidence="2" id="KW-0472">Membrane</keyword>
<dbReference type="EMBL" id="VUMD01000005">
    <property type="protein sequence ID" value="MSS36371.1"/>
    <property type="molecule type" value="Genomic_DNA"/>
</dbReference>
<dbReference type="PROSITE" id="PS51372">
    <property type="entry name" value="PRD_2"/>
    <property type="match status" value="2"/>
</dbReference>
<feature type="domain" description="PRD" evidence="3">
    <location>
        <begin position="93"/>
        <end position="198"/>
    </location>
</feature>
<gene>
    <name evidence="4" type="ORF">FYJ39_07265</name>
</gene>
<dbReference type="InterPro" id="IPR036634">
    <property type="entry name" value="PRD_sf"/>
</dbReference>